<comment type="caution">
    <text evidence="1">The sequence shown here is derived from an EMBL/GenBank/DDBJ whole genome shotgun (WGS) entry which is preliminary data.</text>
</comment>
<protein>
    <submittedName>
        <fullName evidence="1">Uncharacterized protein</fullName>
    </submittedName>
</protein>
<dbReference type="Proteomes" id="UP000324800">
    <property type="component" value="Unassembled WGS sequence"/>
</dbReference>
<sequence length="125" mass="14131">MNALDQQFFKLQLNASKLNLLFEATDEFEDASTIPRNTVTQRLYSHIDLTSFLITLQGGRNSNGALTFYRLDIQNQNTTVKLRGTLIYQGATDSYQNVDINGKRLPPPVLCQVHERFRLISPVAG</sequence>
<reference evidence="1 2" key="1">
    <citation type="submission" date="2019-03" db="EMBL/GenBank/DDBJ databases">
        <title>Single cell metagenomics reveals metabolic interactions within the superorganism composed of flagellate Streblomastix strix and complex community of Bacteroidetes bacteria on its surface.</title>
        <authorList>
            <person name="Treitli S.C."/>
            <person name="Kolisko M."/>
            <person name="Husnik F."/>
            <person name="Keeling P."/>
            <person name="Hampl V."/>
        </authorList>
    </citation>
    <scope>NUCLEOTIDE SEQUENCE [LARGE SCALE GENOMIC DNA]</scope>
    <source>
        <strain evidence="1">ST1C</strain>
    </source>
</reference>
<gene>
    <name evidence="1" type="ORF">EZS28_039892</name>
</gene>
<evidence type="ECO:0000313" key="1">
    <source>
        <dbReference type="EMBL" id="KAA6364582.1"/>
    </source>
</evidence>
<proteinExistence type="predicted"/>
<dbReference type="EMBL" id="SNRW01021477">
    <property type="protein sequence ID" value="KAA6364582.1"/>
    <property type="molecule type" value="Genomic_DNA"/>
</dbReference>
<name>A0A5J4U3S9_9EUKA</name>
<evidence type="ECO:0000313" key="2">
    <source>
        <dbReference type="Proteomes" id="UP000324800"/>
    </source>
</evidence>
<dbReference type="OrthoDB" id="10500762at2759"/>
<accession>A0A5J4U3S9</accession>
<organism evidence="1 2">
    <name type="scientific">Streblomastix strix</name>
    <dbReference type="NCBI Taxonomy" id="222440"/>
    <lineage>
        <taxon>Eukaryota</taxon>
        <taxon>Metamonada</taxon>
        <taxon>Preaxostyla</taxon>
        <taxon>Oxymonadida</taxon>
        <taxon>Streblomastigidae</taxon>
        <taxon>Streblomastix</taxon>
    </lineage>
</organism>
<dbReference type="AlphaFoldDB" id="A0A5J4U3S9"/>